<evidence type="ECO:0000313" key="1">
    <source>
        <dbReference type="EMBL" id="EHL12189.1"/>
    </source>
</evidence>
<dbReference type="InterPro" id="IPR050155">
    <property type="entry name" value="HAD-like_hydrolase_sf"/>
</dbReference>
<dbReference type="PANTHER" id="PTHR43434:SF20">
    <property type="entry name" value="5'-NUCLEOTIDASE"/>
    <property type="match status" value="1"/>
</dbReference>
<dbReference type="Gene3D" id="3.40.50.1000">
    <property type="entry name" value="HAD superfamily/HAD-like"/>
    <property type="match status" value="1"/>
</dbReference>
<dbReference type="AlphaFoldDB" id="G9WTY6"/>
<dbReference type="PANTHER" id="PTHR43434">
    <property type="entry name" value="PHOSPHOGLYCOLATE PHOSPHATASE"/>
    <property type="match status" value="1"/>
</dbReference>
<sequence length="212" mass="23956">MGKYQNILLDLDGTILDSGPGIKKSVQYALDHFSLYHQPEEKLRRFIGPALTDSFMRVYGFSTEQAEEALSYYREFYPTNGIFDASLYPGMEECIKTLAEHGKKVILLTAKPIFFAAQITKHFRISDYFFLEIGTELTERDSSKVHLIEKALRDGNLKKEECLMVGDTKYDIDAAKEVGIDSVAALYGYGSPEEIANANYSIQKPLDLRSLV</sequence>
<protein>
    <recommendedName>
        <fullName evidence="3">Phosphoglycolate phosphatase</fullName>
    </recommendedName>
</protein>
<evidence type="ECO:0008006" key="3">
    <source>
        <dbReference type="Google" id="ProtNLM"/>
    </source>
</evidence>
<gene>
    <name evidence="1" type="ORF">HMPREF9624_00496</name>
</gene>
<comment type="caution">
    <text evidence="1">The sequence shown here is derived from an EMBL/GenBank/DDBJ whole genome shotgun (WGS) entry which is preliminary data.</text>
</comment>
<dbReference type="EMBL" id="AFZD01000016">
    <property type="protein sequence ID" value="EHL12189.1"/>
    <property type="molecule type" value="Genomic_DNA"/>
</dbReference>
<dbReference type="SUPFAM" id="SSF56784">
    <property type="entry name" value="HAD-like"/>
    <property type="match status" value="1"/>
</dbReference>
<dbReference type="InterPro" id="IPR041492">
    <property type="entry name" value="HAD_2"/>
</dbReference>
<dbReference type="InterPro" id="IPR023198">
    <property type="entry name" value="PGP-like_dom2"/>
</dbReference>
<dbReference type="RefSeq" id="WP_009536391.1">
    <property type="nucleotide sequence ID" value="NZ_JH414504.1"/>
</dbReference>
<dbReference type="InterPro" id="IPR036412">
    <property type="entry name" value="HAD-like_sf"/>
</dbReference>
<proteinExistence type="predicted"/>
<reference evidence="1 2" key="1">
    <citation type="submission" date="2011-08" db="EMBL/GenBank/DDBJ databases">
        <title>The Genome Sequence of Oribacterium sp. ACB7.</title>
        <authorList>
            <consortium name="The Broad Institute Genome Sequencing Platform"/>
            <person name="Earl A."/>
            <person name="Ward D."/>
            <person name="Feldgarden M."/>
            <person name="Gevers D."/>
            <person name="Sizova M."/>
            <person name="Hazen A."/>
            <person name="Epstein S."/>
            <person name="Young S.K."/>
            <person name="Zeng Q."/>
            <person name="Gargeya S."/>
            <person name="Fitzgerald M."/>
            <person name="Haas B."/>
            <person name="Abouelleil A."/>
            <person name="Alvarado L."/>
            <person name="Arachchi H.M."/>
            <person name="Berlin A."/>
            <person name="Brown A."/>
            <person name="Chapman S.B."/>
            <person name="Chen Z."/>
            <person name="Dunbar C."/>
            <person name="Freedman E."/>
            <person name="Gearin G."/>
            <person name="Gellesch M."/>
            <person name="Goldberg J."/>
            <person name="Griggs A."/>
            <person name="Gujja S."/>
            <person name="Heiman D."/>
            <person name="Howarth C."/>
            <person name="Larson L."/>
            <person name="Lui A."/>
            <person name="MacDonald P.J.P."/>
            <person name="Montmayeur A."/>
            <person name="Murphy C."/>
            <person name="Neiman D."/>
            <person name="Pearson M."/>
            <person name="Priest M."/>
            <person name="Roberts A."/>
            <person name="Saif S."/>
            <person name="Shea T."/>
            <person name="Shenoy N."/>
            <person name="Sisk P."/>
            <person name="Stolte C."/>
            <person name="Sykes S."/>
            <person name="Wortman J."/>
            <person name="Nusbaum C."/>
            <person name="Birren B."/>
        </authorList>
    </citation>
    <scope>NUCLEOTIDE SEQUENCE [LARGE SCALE GENOMIC DNA]</scope>
    <source>
        <strain evidence="1 2">ACB7</strain>
    </source>
</reference>
<accession>G9WTY6</accession>
<dbReference type="SFLD" id="SFLDS00003">
    <property type="entry name" value="Haloacid_Dehalogenase"/>
    <property type="match status" value="1"/>
</dbReference>
<dbReference type="InterPro" id="IPR023214">
    <property type="entry name" value="HAD_sf"/>
</dbReference>
<dbReference type="GO" id="GO:0005829">
    <property type="term" value="C:cytosol"/>
    <property type="evidence" value="ECO:0007669"/>
    <property type="project" value="TreeGrafter"/>
</dbReference>
<dbReference type="Pfam" id="PF13419">
    <property type="entry name" value="HAD_2"/>
    <property type="match status" value="1"/>
</dbReference>
<organism evidence="1 2">
    <name type="scientific">Oribacterium asaccharolyticum ACB7</name>
    <dbReference type="NCBI Taxonomy" id="796944"/>
    <lineage>
        <taxon>Bacteria</taxon>
        <taxon>Bacillati</taxon>
        <taxon>Bacillota</taxon>
        <taxon>Clostridia</taxon>
        <taxon>Lachnospirales</taxon>
        <taxon>Lachnospiraceae</taxon>
        <taxon>Oribacterium</taxon>
    </lineage>
</organism>
<evidence type="ECO:0000313" key="2">
    <source>
        <dbReference type="Proteomes" id="UP000003527"/>
    </source>
</evidence>
<keyword evidence="2" id="KW-1185">Reference proteome</keyword>
<dbReference type="GO" id="GO:0004713">
    <property type="term" value="F:protein tyrosine kinase activity"/>
    <property type="evidence" value="ECO:0007669"/>
    <property type="project" value="TreeGrafter"/>
</dbReference>
<dbReference type="HOGENOM" id="CLU_045011_19_4_9"/>
<name>G9WTY6_9FIRM</name>
<dbReference type="Gene3D" id="1.10.150.240">
    <property type="entry name" value="Putative phosphatase, domain 2"/>
    <property type="match status" value="1"/>
</dbReference>
<dbReference type="SFLD" id="SFLDG01129">
    <property type="entry name" value="C1.5:_HAD__Beta-PGM__Phosphata"/>
    <property type="match status" value="1"/>
</dbReference>
<dbReference type="Proteomes" id="UP000003527">
    <property type="component" value="Unassembled WGS sequence"/>
</dbReference>
<dbReference type="PATRIC" id="fig|796944.3.peg.1209"/>